<evidence type="ECO:0000256" key="1">
    <source>
        <dbReference type="SAM" id="Phobius"/>
    </source>
</evidence>
<accession>E1YBF2</accession>
<dbReference type="AlphaFoldDB" id="E1YBF2"/>
<keyword evidence="1" id="KW-0472">Membrane</keyword>
<keyword evidence="1" id="KW-1133">Transmembrane helix</keyword>
<reference evidence="2" key="1">
    <citation type="journal article" date="2011" name="Environ. Microbiol.">
        <title>Genomic insights into the metabolic potential of the polycyclic aromatic hydrocarbon degrading sulfate-reducing Deltaproteobacterium N47.</title>
        <authorList>
            <person name="Bergmann F."/>
            <person name="Selesi D."/>
            <person name="Weinmaier T."/>
            <person name="Tischler P."/>
            <person name="Rattei T."/>
            <person name="Meckenstock R.U."/>
        </authorList>
    </citation>
    <scope>NUCLEOTIDE SEQUENCE</scope>
</reference>
<gene>
    <name evidence="2" type="ORF">N47_G32200</name>
</gene>
<organism evidence="2">
    <name type="scientific">uncultured Desulfobacterium sp</name>
    <dbReference type="NCBI Taxonomy" id="201089"/>
    <lineage>
        <taxon>Bacteria</taxon>
        <taxon>Pseudomonadati</taxon>
        <taxon>Thermodesulfobacteriota</taxon>
        <taxon>Desulfobacteria</taxon>
        <taxon>Desulfobacterales</taxon>
        <taxon>Desulfobacteriaceae</taxon>
        <taxon>Desulfobacterium</taxon>
        <taxon>environmental samples</taxon>
    </lineage>
</organism>
<keyword evidence="1" id="KW-0812">Transmembrane</keyword>
<evidence type="ECO:0008006" key="3">
    <source>
        <dbReference type="Google" id="ProtNLM"/>
    </source>
</evidence>
<sequence>MKTNTLLGIILIVVGVVAFAYQGITYTTREKVVDIGPLQVTAEKTKTFPLPPLVGAVALVSGIVLRLFETKRADGKQNI</sequence>
<protein>
    <recommendedName>
        <fullName evidence="3">DUF3185 domain-containing protein</fullName>
    </recommendedName>
</protein>
<evidence type="ECO:0000313" key="2">
    <source>
        <dbReference type="EMBL" id="CBX27896.1"/>
    </source>
</evidence>
<name>E1YBF2_9BACT</name>
<feature type="transmembrane region" description="Helical" evidence="1">
    <location>
        <begin position="50"/>
        <end position="68"/>
    </location>
</feature>
<proteinExistence type="predicted"/>
<dbReference type="EMBL" id="FR695868">
    <property type="protein sequence ID" value="CBX27896.1"/>
    <property type="molecule type" value="Genomic_DNA"/>
</dbReference>